<dbReference type="GeneID" id="28741473"/>
<evidence type="ECO:0000313" key="3">
    <source>
        <dbReference type="EMBL" id="KPI41452.1"/>
    </source>
</evidence>
<dbReference type="CDD" id="cd06262">
    <property type="entry name" value="metallo-hydrolase-like_MBL-fold"/>
    <property type="match status" value="1"/>
</dbReference>
<feature type="region of interest" description="Disordered" evidence="1">
    <location>
        <begin position="626"/>
        <end position="645"/>
    </location>
</feature>
<proteinExistence type="predicted"/>
<feature type="transmembrane region" description="Helical" evidence="2">
    <location>
        <begin position="6"/>
        <end position="24"/>
    </location>
</feature>
<feature type="transmembrane region" description="Helical" evidence="2">
    <location>
        <begin position="90"/>
        <end position="112"/>
    </location>
</feature>
<dbReference type="PANTHER" id="PTHR35395">
    <property type="entry name" value="DUF6536 DOMAIN-CONTAINING PROTEIN"/>
    <property type="match status" value="1"/>
</dbReference>
<evidence type="ECO:0000256" key="2">
    <source>
        <dbReference type="SAM" id="Phobius"/>
    </source>
</evidence>
<protein>
    <recommendedName>
        <fullName evidence="5">Metallo-beta-lactamase domain-containing protein</fullName>
    </recommendedName>
</protein>
<dbReference type="PANTHER" id="PTHR35395:SF1">
    <property type="entry name" value="DUF6536 DOMAIN-CONTAINING PROTEIN"/>
    <property type="match status" value="1"/>
</dbReference>
<name>A0A0N1P003_9EURO</name>
<keyword evidence="2" id="KW-0812">Transmembrane</keyword>
<dbReference type="RefSeq" id="XP_018001415.1">
    <property type="nucleotide sequence ID" value="XM_018149593.1"/>
</dbReference>
<accession>A0A0N1P003</accession>
<reference evidence="3 4" key="1">
    <citation type="submission" date="2015-06" db="EMBL/GenBank/DDBJ databases">
        <title>Draft genome of the ant-associated black yeast Phialophora attae CBS 131958.</title>
        <authorList>
            <person name="Moreno L.F."/>
            <person name="Stielow B.J."/>
            <person name="de Hoog S."/>
            <person name="Vicente V.A."/>
            <person name="Weiss V.A."/>
            <person name="de Vries M."/>
            <person name="Cruz L.M."/>
            <person name="Souza E.M."/>
        </authorList>
    </citation>
    <scope>NUCLEOTIDE SEQUENCE [LARGE SCALE GENOMIC DNA]</scope>
    <source>
        <strain evidence="3 4">CBS 131958</strain>
    </source>
</reference>
<dbReference type="InterPro" id="IPR036866">
    <property type="entry name" value="RibonucZ/Hydroxyglut_hydro"/>
</dbReference>
<keyword evidence="2" id="KW-1133">Transmembrane helix</keyword>
<dbReference type="VEuPathDB" id="FungiDB:AB675_9088"/>
<evidence type="ECO:0008006" key="5">
    <source>
        <dbReference type="Google" id="ProtNLM"/>
    </source>
</evidence>
<dbReference type="Proteomes" id="UP000038010">
    <property type="component" value="Unassembled WGS sequence"/>
</dbReference>
<feature type="transmembrane region" description="Helical" evidence="2">
    <location>
        <begin position="235"/>
        <end position="254"/>
    </location>
</feature>
<feature type="transmembrane region" description="Helical" evidence="2">
    <location>
        <begin position="274"/>
        <end position="303"/>
    </location>
</feature>
<dbReference type="STRING" id="1664694.A0A0N1P003"/>
<dbReference type="Gene3D" id="3.60.15.10">
    <property type="entry name" value="Ribonuclease Z/Hydroxyacylglutathione hydrolase-like"/>
    <property type="match status" value="1"/>
</dbReference>
<feature type="transmembrane region" description="Helical" evidence="2">
    <location>
        <begin position="124"/>
        <end position="145"/>
    </location>
</feature>
<organism evidence="3 4">
    <name type="scientific">Cyphellophora attinorum</name>
    <dbReference type="NCBI Taxonomy" id="1664694"/>
    <lineage>
        <taxon>Eukaryota</taxon>
        <taxon>Fungi</taxon>
        <taxon>Dikarya</taxon>
        <taxon>Ascomycota</taxon>
        <taxon>Pezizomycotina</taxon>
        <taxon>Eurotiomycetes</taxon>
        <taxon>Chaetothyriomycetidae</taxon>
        <taxon>Chaetothyriales</taxon>
        <taxon>Cyphellophoraceae</taxon>
        <taxon>Cyphellophora</taxon>
    </lineage>
</organism>
<feature type="compositionally biased region" description="Polar residues" evidence="1">
    <location>
        <begin position="634"/>
        <end position="643"/>
    </location>
</feature>
<gene>
    <name evidence="3" type="ORF">AB675_9088</name>
</gene>
<dbReference type="SUPFAM" id="SSF56281">
    <property type="entry name" value="Metallo-hydrolase/oxidoreductase"/>
    <property type="match status" value="1"/>
</dbReference>
<keyword evidence="4" id="KW-1185">Reference proteome</keyword>
<evidence type="ECO:0000256" key="1">
    <source>
        <dbReference type="SAM" id="MobiDB-lite"/>
    </source>
</evidence>
<dbReference type="EMBL" id="LFJN01000009">
    <property type="protein sequence ID" value="KPI41452.1"/>
    <property type="molecule type" value="Genomic_DNA"/>
</dbReference>
<dbReference type="AlphaFoldDB" id="A0A0N1P003"/>
<keyword evidence="2" id="KW-0472">Membrane</keyword>
<sequence>MAVMIVVLICITGKLVAMLLAIVLSRDQPLITIGDAIASFLQQPSDLPEAEELRYKGPSTVNGQPQAIVVRRSIKVQQGRRHPVMKEMKNAFAAPLAMGLIGVGLSFGLFAYTYKQTHIAYKTAYSTFGFSEMFALGLGQLPILWTRDLMGRIMSYSDSNNPHTSYINGAVLANLPQLALSALYLTHNNFITRLCAALELRGYTLRRRGLRVSAPIKGSAQRNSHFLSVPLRWSLLNIAIFVILHTVMSQTLFLHRVYSLYPNSFTDPNDIGKYLVSMIGFSPLSAFVLSLLLSALVLFIIVLGSWRIAWRFPDTSGNSWQIAIACRPPTDTKDAQLGKVRWGVVSKDKADGHVQCSFSGLPVRPPVVGEPVVTYTIGKFVQRAAPNPVPRVPVKETVVESTELSLLTSRQSQERNTADGLPLQFDSSIHGHCPSPFSFLAVHYLLFTSSPTVRPPAVPPASTFLLPPSSTARDVTHALHTSPKPRVLQLPINVTSNATYFSGKINSAKLGNLLGYFVDTILKPLLRRQTEPRAMVLTYHLHQRHAVPPQASFSLPPDCPFSITRLYKSNDNNAGRASLWLIRENDKFGEFPHIYAKVISASVDEAGADPVIRGVVVLSDTGCGTEAARKHQRPNANEGNTSSDDVRTTRWNLRTFLAYTINPHETLPYLVMTTHCHYDHILGLSHLLPKTSTPSTSSPFFPDVQVLASTNAKTFIQPYRNLQKHSLSPERGTTAPNYLPFISTWAEDQHQVIYTPTNPKHPKIATNITILTTPGHTPDSLTWYDADSRMLCVGDTFYAKTSRATQRAPWGAEPPMPIMFDGYSDLKIWWEELRRVLEWVRVKNRELDSYDDFGKAGNGRRVILAAAHVTVGDDAEVEIQAVLRFMAEVLRDEVSKVELEGGRWLWDHALGGDEVGKYSVLAPLSLVESARKEIPEKQWLR</sequence>
<evidence type="ECO:0000313" key="4">
    <source>
        <dbReference type="Proteomes" id="UP000038010"/>
    </source>
</evidence>
<comment type="caution">
    <text evidence="3">The sequence shown here is derived from an EMBL/GenBank/DDBJ whole genome shotgun (WGS) entry which is preliminary data.</text>
</comment>
<dbReference type="OrthoDB" id="3341310at2759"/>